<name>A0A9J6H175_HAELO</name>
<dbReference type="FunFam" id="3.30.160.60:FF:000446">
    <property type="entry name" value="Zinc finger protein"/>
    <property type="match status" value="1"/>
</dbReference>
<feature type="domain" description="C2H2-type" evidence="9">
    <location>
        <begin position="178"/>
        <end position="205"/>
    </location>
</feature>
<dbReference type="AlphaFoldDB" id="A0A9J6H175"/>
<accession>A0A9J6H175</accession>
<dbReference type="OrthoDB" id="8113227at2759"/>
<keyword evidence="2" id="KW-0479">Metal-binding</keyword>
<dbReference type="GO" id="GO:0000978">
    <property type="term" value="F:RNA polymerase II cis-regulatory region sequence-specific DNA binding"/>
    <property type="evidence" value="ECO:0007669"/>
    <property type="project" value="TreeGrafter"/>
</dbReference>
<dbReference type="PANTHER" id="PTHR24393:SF157">
    <property type="entry name" value="ZINC FINGER PROTEIN 76"/>
    <property type="match status" value="1"/>
</dbReference>
<dbReference type="FunFam" id="3.30.160.60:FF:000110">
    <property type="entry name" value="Zinc finger protein-like"/>
    <property type="match status" value="1"/>
</dbReference>
<dbReference type="PROSITE" id="PS00028">
    <property type="entry name" value="ZINC_FINGER_C2H2_1"/>
    <property type="match status" value="10"/>
</dbReference>
<evidence type="ECO:0000256" key="5">
    <source>
        <dbReference type="ARBA" id="ARBA00022833"/>
    </source>
</evidence>
<feature type="domain" description="C2H2-type" evidence="9">
    <location>
        <begin position="355"/>
        <end position="382"/>
    </location>
</feature>
<dbReference type="Proteomes" id="UP000821853">
    <property type="component" value="Chromosome 8"/>
</dbReference>
<keyword evidence="5" id="KW-0862">Zinc</keyword>
<comment type="subcellular location">
    <subcellularLocation>
        <location evidence="1">Nucleus</location>
    </subcellularLocation>
</comment>
<evidence type="ECO:0000313" key="11">
    <source>
        <dbReference type="Proteomes" id="UP000821853"/>
    </source>
</evidence>
<dbReference type="EMBL" id="JABSTR010000010">
    <property type="protein sequence ID" value="KAH9380768.1"/>
    <property type="molecule type" value="Genomic_DNA"/>
</dbReference>
<dbReference type="GO" id="GO:0005634">
    <property type="term" value="C:nucleus"/>
    <property type="evidence" value="ECO:0007669"/>
    <property type="project" value="UniProtKB-SubCell"/>
</dbReference>
<keyword evidence="3" id="KW-0677">Repeat</keyword>
<evidence type="ECO:0000256" key="3">
    <source>
        <dbReference type="ARBA" id="ARBA00022737"/>
    </source>
</evidence>
<evidence type="ECO:0000256" key="6">
    <source>
        <dbReference type="ARBA" id="ARBA00023242"/>
    </source>
</evidence>
<keyword evidence="4 7" id="KW-0863">Zinc-finger</keyword>
<dbReference type="GO" id="GO:0008270">
    <property type="term" value="F:zinc ion binding"/>
    <property type="evidence" value="ECO:0007669"/>
    <property type="project" value="UniProtKB-KW"/>
</dbReference>
<feature type="domain" description="C2H2-type" evidence="9">
    <location>
        <begin position="324"/>
        <end position="352"/>
    </location>
</feature>
<feature type="domain" description="C2H2-type" evidence="9">
    <location>
        <begin position="389"/>
        <end position="416"/>
    </location>
</feature>
<gene>
    <name evidence="10" type="ORF">HPB48_008850</name>
</gene>
<dbReference type="PROSITE" id="PS50157">
    <property type="entry name" value="ZINC_FINGER_C2H2_2"/>
    <property type="match status" value="10"/>
</dbReference>
<keyword evidence="6" id="KW-0539">Nucleus</keyword>
<comment type="caution">
    <text evidence="10">The sequence shown here is derived from an EMBL/GenBank/DDBJ whole genome shotgun (WGS) entry which is preliminary data.</text>
</comment>
<feature type="region of interest" description="Disordered" evidence="8">
    <location>
        <begin position="261"/>
        <end position="283"/>
    </location>
</feature>
<evidence type="ECO:0000313" key="10">
    <source>
        <dbReference type="EMBL" id="KAH9380768.1"/>
    </source>
</evidence>
<dbReference type="SUPFAM" id="SSF57667">
    <property type="entry name" value="beta-beta-alpha zinc fingers"/>
    <property type="match status" value="5"/>
</dbReference>
<dbReference type="Gene3D" id="3.30.160.60">
    <property type="entry name" value="Classic Zinc Finger"/>
    <property type="match status" value="7"/>
</dbReference>
<feature type="domain" description="C2H2-type" evidence="9">
    <location>
        <begin position="242"/>
        <end position="270"/>
    </location>
</feature>
<evidence type="ECO:0000256" key="8">
    <source>
        <dbReference type="SAM" id="MobiDB-lite"/>
    </source>
</evidence>
<dbReference type="InterPro" id="IPR013087">
    <property type="entry name" value="Znf_C2H2_type"/>
</dbReference>
<dbReference type="GO" id="GO:0001228">
    <property type="term" value="F:DNA-binding transcription activator activity, RNA polymerase II-specific"/>
    <property type="evidence" value="ECO:0007669"/>
    <property type="project" value="TreeGrafter"/>
</dbReference>
<evidence type="ECO:0000259" key="9">
    <source>
        <dbReference type="PROSITE" id="PS50157"/>
    </source>
</evidence>
<evidence type="ECO:0000256" key="2">
    <source>
        <dbReference type="ARBA" id="ARBA00022723"/>
    </source>
</evidence>
<feature type="domain" description="C2H2-type" evidence="9">
    <location>
        <begin position="150"/>
        <end position="177"/>
    </location>
</feature>
<dbReference type="Pfam" id="PF00096">
    <property type="entry name" value="zf-C2H2"/>
    <property type="match status" value="3"/>
</dbReference>
<dbReference type="PANTHER" id="PTHR24393">
    <property type="entry name" value="ZINC FINGER PROTEIN"/>
    <property type="match status" value="1"/>
</dbReference>
<reference evidence="10 11" key="1">
    <citation type="journal article" date="2020" name="Cell">
        <title>Large-Scale Comparative Analyses of Tick Genomes Elucidate Their Genetic Diversity and Vector Capacities.</title>
        <authorList>
            <consortium name="Tick Genome and Microbiome Consortium (TIGMIC)"/>
            <person name="Jia N."/>
            <person name="Wang J."/>
            <person name="Shi W."/>
            <person name="Du L."/>
            <person name="Sun Y."/>
            <person name="Zhan W."/>
            <person name="Jiang J.F."/>
            <person name="Wang Q."/>
            <person name="Zhang B."/>
            <person name="Ji P."/>
            <person name="Bell-Sakyi L."/>
            <person name="Cui X.M."/>
            <person name="Yuan T.T."/>
            <person name="Jiang B.G."/>
            <person name="Yang W.F."/>
            <person name="Lam T.T."/>
            <person name="Chang Q.C."/>
            <person name="Ding S.J."/>
            <person name="Wang X.J."/>
            <person name="Zhu J.G."/>
            <person name="Ruan X.D."/>
            <person name="Zhao L."/>
            <person name="Wei J.T."/>
            <person name="Ye R.Z."/>
            <person name="Que T.C."/>
            <person name="Du C.H."/>
            <person name="Zhou Y.H."/>
            <person name="Cheng J.X."/>
            <person name="Dai P.F."/>
            <person name="Guo W.B."/>
            <person name="Han X.H."/>
            <person name="Huang E.J."/>
            <person name="Li L.F."/>
            <person name="Wei W."/>
            <person name="Gao Y.C."/>
            <person name="Liu J.Z."/>
            <person name="Shao H.Z."/>
            <person name="Wang X."/>
            <person name="Wang C.C."/>
            <person name="Yang T.C."/>
            <person name="Huo Q.B."/>
            <person name="Li W."/>
            <person name="Chen H.Y."/>
            <person name="Chen S.E."/>
            <person name="Zhou L.G."/>
            <person name="Ni X.B."/>
            <person name="Tian J.H."/>
            <person name="Sheng Y."/>
            <person name="Liu T."/>
            <person name="Pan Y.S."/>
            <person name="Xia L.Y."/>
            <person name="Li J."/>
            <person name="Zhao F."/>
            <person name="Cao W.C."/>
        </authorList>
    </citation>
    <scope>NUCLEOTIDE SEQUENCE [LARGE SCALE GENOMIC DNA]</scope>
    <source>
        <strain evidence="10">HaeL-2018</strain>
    </source>
</reference>
<evidence type="ECO:0000256" key="4">
    <source>
        <dbReference type="ARBA" id="ARBA00022771"/>
    </source>
</evidence>
<dbReference type="InterPro" id="IPR036236">
    <property type="entry name" value="Znf_C2H2_sf"/>
</dbReference>
<organism evidence="10 11">
    <name type="scientific">Haemaphysalis longicornis</name>
    <name type="common">Bush tick</name>
    <dbReference type="NCBI Taxonomy" id="44386"/>
    <lineage>
        <taxon>Eukaryota</taxon>
        <taxon>Metazoa</taxon>
        <taxon>Ecdysozoa</taxon>
        <taxon>Arthropoda</taxon>
        <taxon>Chelicerata</taxon>
        <taxon>Arachnida</taxon>
        <taxon>Acari</taxon>
        <taxon>Parasitiformes</taxon>
        <taxon>Ixodida</taxon>
        <taxon>Ixodoidea</taxon>
        <taxon>Ixodidae</taxon>
        <taxon>Haemaphysalinae</taxon>
        <taxon>Haemaphysalis</taxon>
    </lineage>
</organism>
<feature type="domain" description="C2H2-type" evidence="9">
    <location>
        <begin position="121"/>
        <end position="148"/>
    </location>
</feature>
<evidence type="ECO:0000256" key="7">
    <source>
        <dbReference type="PROSITE-ProRule" id="PRU00042"/>
    </source>
</evidence>
<feature type="domain" description="C2H2-type" evidence="9">
    <location>
        <begin position="206"/>
        <end position="234"/>
    </location>
</feature>
<keyword evidence="11" id="KW-1185">Reference proteome</keyword>
<dbReference type="FunFam" id="3.30.160.60:FF:002343">
    <property type="entry name" value="Zinc finger protein 33A"/>
    <property type="match status" value="1"/>
</dbReference>
<sequence>MQRQAPGTLLIANILYSFSTSSTQELLTRASEEAGREAALPILLTVLSRENLLSRPRGAVDPKAADLQLLQEAPSLSRRLGRPRESAHREEAVRVLRLPQTLLHVYHLNSHRKTHLVEKLLHCRFCPRLFKRRSTWSKHEKEHLKKERPHPCEVCQKRFSRKRDLVLHMRVHTGEKPYKCDVCDRRFAQRSAFTSHLRTHTGEKRHVCRFCSRGYARRTSLEMHERRDHASDVAGRSCRQRYSCSSCLLRFTRKGELDFHERTQHTKEPNGTGEESFSSREDVDMQEGVHTGEESYACRFCPESYAEKGDLDAHERAHTNIAKYFCSFCPSSFSTHRGLLAHKRTAHRGTPQKPYTCRFCPQAYDRPGRLKKHERKHADNEPTTEPEKHVCTVCDKSFSCKEDLANHKKLHSGEKPYECSICSKRFVEEHQLSSHIMSHSTVKSYSCTTCQEDLYSNE</sequence>
<dbReference type="VEuPathDB" id="VectorBase:HLOH_060005"/>
<protein>
    <recommendedName>
        <fullName evidence="9">C2H2-type domain-containing protein</fullName>
    </recommendedName>
</protein>
<dbReference type="FunFam" id="3.30.160.60:FF:000744">
    <property type="entry name" value="zinc finger E-box-binding homeobox 1"/>
    <property type="match status" value="1"/>
</dbReference>
<feature type="domain" description="C2H2-type" evidence="9">
    <location>
        <begin position="296"/>
        <end position="323"/>
    </location>
</feature>
<feature type="domain" description="C2H2-type" evidence="9">
    <location>
        <begin position="417"/>
        <end position="444"/>
    </location>
</feature>
<proteinExistence type="predicted"/>
<dbReference type="SMART" id="SM00355">
    <property type="entry name" value="ZnF_C2H2"/>
    <property type="match status" value="10"/>
</dbReference>
<evidence type="ECO:0000256" key="1">
    <source>
        <dbReference type="ARBA" id="ARBA00004123"/>
    </source>
</evidence>